<dbReference type="InterPro" id="IPR029045">
    <property type="entry name" value="ClpP/crotonase-like_dom_sf"/>
</dbReference>
<dbReference type="Pfam" id="PF18313">
    <property type="entry name" value="TLP1_add_C"/>
    <property type="match status" value="1"/>
</dbReference>
<keyword evidence="13" id="KW-1185">Reference proteome</keyword>
<dbReference type="AlphaFoldDB" id="A0A231H326"/>
<evidence type="ECO:0000259" key="11">
    <source>
        <dbReference type="Pfam" id="PF18313"/>
    </source>
</evidence>
<dbReference type="GO" id="GO:0006635">
    <property type="term" value="P:fatty acid beta-oxidation"/>
    <property type="evidence" value="ECO:0007669"/>
    <property type="project" value="TreeGrafter"/>
</dbReference>
<dbReference type="NCBIfam" id="NF006105">
    <property type="entry name" value="PRK08257.1-4"/>
    <property type="match status" value="1"/>
</dbReference>
<dbReference type="SUPFAM" id="SSF53901">
    <property type="entry name" value="Thiolase-like"/>
    <property type="match status" value="2"/>
</dbReference>
<feature type="domain" description="Thiolase-like protein type 1 additional C-terminal" evidence="11">
    <location>
        <begin position="431"/>
        <end position="511"/>
    </location>
</feature>
<dbReference type="PANTHER" id="PTHR11941">
    <property type="entry name" value="ENOYL-COA HYDRATASE-RELATED"/>
    <property type="match status" value="1"/>
</dbReference>
<dbReference type="InterPro" id="IPR001753">
    <property type="entry name" value="Enoyl-CoA_hydra/iso"/>
</dbReference>
<dbReference type="EMBL" id="NGAF01000010">
    <property type="protein sequence ID" value="OXR43271.1"/>
    <property type="molecule type" value="Genomic_DNA"/>
</dbReference>
<dbReference type="EC" id="4.2.1.17" evidence="3"/>
<dbReference type="SUPFAM" id="SSF52096">
    <property type="entry name" value="ClpP/crotonase"/>
    <property type="match status" value="1"/>
</dbReference>
<comment type="catalytic activity">
    <reaction evidence="6">
        <text>a (3S)-3-hydroxyacyl-CoA = a (2E)-enoyl-CoA + H2O</text>
        <dbReference type="Rhea" id="RHEA:16105"/>
        <dbReference type="ChEBI" id="CHEBI:15377"/>
        <dbReference type="ChEBI" id="CHEBI:57318"/>
        <dbReference type="ChEBI" id="CHEBI:58856"/>
        <dbReference type="EC" id="4.2.1.17"/>
    </reaction>
</comment>
<evidence type="ECO:0000256" key="7">
    <source>
        <dbReference type="ARBA" id="ARBA00023717"/>
    </source>
</evidence>
<dbReference type="Pfam" id="PF00378">
    <property type="entry name" value="ECH_1"/>
    <property type="match status" value="1"/>
</dbReference>
<reference evidence="12 13" key="1">
    <citation type="submission" date="2017-07" db="EMBL/GenBank/DDBJ databases">
        <title>First draft Genome Sequence of Nocardia cerradoensis isolated from human infection.</title>
        <authorList>
            <person name="Carrasco G."/>
        </authorList>
    </citation>
    <scope>NUCLEOTIDE SEQUENCE [LARGE SCALE GENOMIC DNA]</scope>
    <source>
        <strain evidence="12 13">CNM20130759</strain>
    </source>
</reference>
<evidence type="ECO:0000256" key="6">
    <source>
        <dbReference type="ARBA" id="ARBA00023709"/>
    </source>
</evidence>
<dbReference type="InterPro" id="IPR040771">
    <property type="entry name" value="TLP1_add_C"/>
</dbReference>
<dbReference type="Proteomes" id="UP000215506">
    <property type="component" value="Unassembled WGS sequence"/>
</dbReference>
<protein>
    <recommendedName>
        <fullName evidence="8">Probable enoyl-CoA hydratase EchA17</fullName>
        <ecNumber evidence="3">4.2.1.17</ecNumber>
    </recommendedName>
    <alternativeName>
        <fullName evidence="9">Probable enoyl-CoA hydratase echA17</fullName>
    </alternativeName>
</protein>
<dbReference type="PANTHER" id="PTHR11941:SF54">
    <property type="entry name" value="ENOYL-COA HYDRATASE, MITOCHONDRIAL"/>
    <property type="match status" value="1"/>
</dbReference>
<organism evidence="12 13">
    <name type="scientific">Nocardia cerradoensis</name>
    <dbReference type="NCBI Taxonomy" id="85688"/>
    <lineage>
        <taxon>Bacteria</taxon>
        <taxon>Bacillati</taxon>
        <taxon>Actinomycetota</taxon>
        <taxon>Actinomycetes</taxon>
        <taxon>Mycobacteriales</taxon>
        <taxon>Nocardiaceae</taxon>
        <taxon>Nocardia</taxon>
    </lineage>
</organism>
<accession>A0A231H326</accession>
<name>A0A231H326_9NOCA</name>
<proteinExistence type="inferred from homology"/>
<comment type="caution">
    <text evidence="12">The sequence shown here is derived from an EMBL/GenBank/DDBJ whole genome shotgun (WGS) entry which is preliminary data.</text>
</comment>
<comment type="function">
    <text evidence="1">Could possibly oxidize fatty acids using specific components.</text>
</comment>
<dbReference type="Gene3D" id="3.40.47.10">
    <property type="match status" value="1"/>
</dbReference>
<evidence type="ECO:0000256" key="2">
    <source>
        <dbReference type="ARBA" id="ARBA00005254"/>
    </source>
</evidence>
<comment type="similarity">
    <text evidence="2 10">Belongs to the enoyl-CoA hydratase/isomerase family.</text>
</comment>
<evidence type="ECO:0000313" key="12">
    <source>
        <dbReference type="EMBL" id="OXR43271.1"/>
    </source>
</evidence>
<evidence type="ECO:0000256" key="4">
    <source>
        <dbReference type="ARBA" id="ARBA00022832"/>
    </source>
</evidence>
<dbReference type="PROSITE" id="PS00166">
    <property type="entry name" value="ENOYL_COA_HYDRATASE"/>
    <property type="match status" value="1"/>
</dbReference>
<dbReference type="GO" id="GO:0018812">
    <property type="term" value="F:3-hydroxyacyl-CoA dehydratase activity"/>
    <property type="evidence" value="ECO:0007669"/>
    <property type="project" value="RHEA"/>
</dbReference>
<evidence type="ECO:0000313" key="13">
    <source>
        <dbReference type="Proteomes" id="UP000215506"/>
    </source>
</evidence>
<dbReference type="InterPro" id="IPR014748">
    <property type="entry name" value="Enoyl-CoA_hydra_C"/>
</dbReference>
<dbReference type="InterPro" id="IPR018376">
    <property type="entry name" value="Enoyl-CoA_hyd/isom_CS"/>
</dbReference>
<keyword evidence="4" id="KW-0276">Fatty acid metabolism</keyword>
<evidence type="ECO:0000256" key="9">
    <source>
        <dbReference type="ARBA" id="ARBA00073436"/>
    </source>
</evidence>
<gene>
    <name evidence="12" type="primary">caiD_5</name>
    <name evidence="12" type="ORF">B7C42_04693</name>
</gene>
<evidence type="ECO:0000256" key="5">
    <source>
        <dbReference type="ARBA" id="ARBA00023239"/>
    </source>
</evidence>
<comment type="catalytic activity">
    <reaction evidence="7">
        <text>a 4-saturated-(3S)-3-hydroxyacyl-CoA = a (3E)-enoyl-CoA + H2O</text>
        <dbReference type="Rhea" id="RHEA:20724"/>
        <dbReference type="ChEBI" id="CHEBI:15377"/>
        <dbReference type="ChEBI" id="CHEBI:58521"/>
        <dbReference type="ChEBI" id="CHEBI:137480"/>
        <dbReference type="EC" id="4.2.1.17"/>
    </reaction>
</comment>
<dbReference type="Gene3D" id="3.90.226.10">
    <property type="entry name" value="2-enoyl-CoA Hydratase, Chain A, domain 1"/>
    <property type="match status" value="1"/>
</dbReference>
<keyword evidence="4" id="KW-0443">Lipid metabolism</keyword>
<evidence type="ECO:0000256" key="1">
    <source>
        <dbReference type="ARBA" id="ARBA00002994"/>
    </source>
</evidence>
<dbReference type="Gene3D" id="1.10.12.10">
    <property type="entry name" value="Lyase 2-enoyl-coa Hydratase, Chain A, domain 2"/>
    <property type="match status" value="1"/>
</dbReference>
<dbReference type="CDD" id="cd06558">
    <property type="entry name" value="crotonase-like"/>
    <property type="match status" value="1"/>
</dbReference>
<evidence type="ECO:0000256" key="8">
    <source>
        <dbReference type="ARBA" id="ARBA00039456"/>
    </source>
</evidence>
<dbReference type="Gene3D" id="2.40.50.840">
    <property type="match status" value="1"/>
</dbReference>
<evidence type="ECO:0000256" key="10">
    <source>
        <dbReference type="RuleBase" id="RU003707"/>
    </source>
</evidence>
<dbReference type="GO" id="GO:0016746">
    <property type="term" value="F:acyltransferase activity"/>
    <property type="evidence" value="ECO:0007669"/>
    <property type="project" value="InterPro"/>
</dbReference>
<dbReference type="InterPro" id="IPR016039">
    <property type="entry name" value="Thiolase-like"/>
</dbReference>
<keyword evidence="5 12" id="KW-0456">Lyase</keyword>
<sequence>MYSGMTDLSELDSRTPVLVGVGQSSERIDDPGYRGLSAVELAAEAAAEALADTGADTVALGAAIETVAAVRQFEISTPGARAPLGKSDNYPRSVARRIGADPRKAILEVSGGQSPQHLVTEMAATIARGDLEVALVCGSEAISTTRHLAKSADKPDFSETVGGELEDRGYGLEGLSSRHLAMHGLTNAPSQYALFENARRARLKQSRADYALSMGRLFAPFSAVAAANPHAAAPVQRDAHELATPTERNRFISEPYPRFLVARDQVNQGAAVLLMSVAAARRLGVPEERWVFLHGHADLREPALMDREDLSCAPASVMAVRHALEIAGIELDEIATFDLYSCFPIAVSNICDGLDLAPDDPRGLTLTGGLPFFGGAGNNYSMHAIAETVNRLRARPGTFGLVGANGGTLSKYSVGIYSTAPAPWRADRSAELQADIDAWPTPEQAAAADGWATIETYTVKHGHNGERTGVVIGRLEADARRFVAMTQQGDEEILGRLGTGEPIGTRVYVRSFGFGNRVTTDQARMDELFPPRPKVLRENYEHVSVRRDGHLLEITINRPEVRNSLHPPANEELDEIFDAYFADPDLWVAILTGAGDKAFSAGNDLVYSASGKSVWVPKNGFAGLTSRRDMTKPVIAAVNGFAMGGGCEIALACHLIVADETATFALSEVKVGLAAGAGGLVRLPRAIPAKLANEMILTGKRITAAEAHSYGLVNHVVAPGTAMAGARALAAEILDGSPTSVRASLQIMSETAGIADTIDAVTHLSPALDALLLSEDSVEGMTAFAQKRRPVWRNR</sequence>
<dbReference type="FunFam" id="3.90.226.10:FF:000009">
    <property type="entry name" value="Carnitinyl-CoA dehydratase"/>
    <property type="match status" value="1"/>
</dbReference>
<evidence type="ECO:0000256" key="3">
    <source>
        <dbReference type="ARBA" id="ARBA00012076"/>
    </source>
</evidence>